<reference evidence="2" key="2">
    <citation type="journal article" date="2021" name="PeerJ">
        <title>Extensive microbial diversity within the chicken gut microbiome revealed by metagenomics and culture.</title>
        <authorList>
            <person name="Gilroy R."/>
            <person name="Ravi A."/>
            <person name="Getino M."/>
            <person name="Pursley I."/>
            <person name="Horton D.L."/>
            <person name="Alikhan N.F."/>
            <person name="Baker D."/>
            <person name="Gharbi K."/>
            <person name="Hall N."/>
            <person name="Watson M."/>
            <person name="Adriaenssens E.M."/>
            <person name="Foster-Nyarko E."/>
            <person name="Jarju S."/>
            <person name="Secka A."/>
            <person name="Antonio M."/>
            <person name="Oren A."/>
            <person name="Chaudhuri R.R."/>
            <person name="La Ragione R."/>
            <person name="Hildebrand F."/>
            <person name="Pallen M.J."/>
        </authorList>
    </citation>
    <scope>NUCLEOTIDE SEQUENCE</scope>
    <source>
        <strain evidence="2">17073</strain>
    </source>
</reference>
<name>A0A9D1INR7_9BACT</name>
<dbReference type="Proteomes" id="UP000824076">
    <property type="component" value="Unassembled WGS sequence"/>
</dbReference>
<keyword evidence="1" id="KW-0732">Signal</keyword>
<evidence type="ECO:0000256" key="1">
    <source>
        <dbReference type="SAM" id="SignalP"/>
    </source>
</evidence>
<sequence length="778" mass="87892">MKNSLLKKLLLSAALLPALGVYAQVSVKGHVVMSSTSEDAAGAIVTLYLNDSIPVAQTQTDADGLFTVASEKSAEKMLLKVSLLGCKPEVIGLFADAPEIDAGYVYLTESAVNLNEVTVYGSGIIEKVDKYLVLPSKAQLDRAPASIDLFSQLDLPGLRSDPVTRTIRVEGGSPVYLVNGRQQDLNRILNLNPQDILRIEYSNNPGPRYIEQGYTGVINVVLRAKTRGGSVYGNAQSAVTTGTADAGVQGSYNTDKSEILFAYYFSLRDFNKWRNDSWERYIAPDREMERVSTGLFSDMYYQTHSFQLEYNYQPDLQTLFSARLSHVLSDQESSPTSIVRETAWDGSDVEFKNSLHQQNLLNIPVLDLFFKKSFKNKQTIEVNAVGKYSRSNPRESTLYDYTDPVIPDWRYDRDNDVYGWGIGGELVYGKEFEKVNLRVGGQYQYNKSITDYVETELSGREVLSTNHGYAYGELTGSFGKLNYNLGLGLKTLTTKNGATSHTTVSNNTTLTLMMPFGKGWSLNYIIFHRPTPPSISQLSTVESVVDDYYIYQGNPDLKSGQMIYNRIQFRYAHKNGFSATFRLKYGRTFNPIVRTVYYDAAREKFIGRPNNEKHLDDPGVELSLSKQRLWDHLDLSGRIGYTYFISEGDSYRHTYDNVFASVQALAYFGKWSISGYWYCAPARYLQGENISQDQSSSSLGVRYRLNNNFMFFASWNFIFAKEGWVYESENWSAVHPGSSKTMIRSQRNMVMIGLTFNMNFGKRLKKSQRTLNNTNFEI</sequence>
<protein>
    <recommendedName>
        <fullName evidence="4">TonB-dependent receptor</fullName>
    </recommendedName>
</protein>
<reference evidence="2" key="1">
    <citation type="submission" date="2020-10" db="EMBL/GenBank/DDBJ databases">
        <authorList>
            <person name="Gilroy R."/>
        </authorList>
    </citation>
    <scope>NUCLEOTIDE SEQUENCE</scope>
    <source>
        <strain evidence="2">17073</strain>
    </source>
</reference>
<feature type="signal peptide" evidence="1">
    <location>
        <begin position="1"/>
        <end position="23"/>
    </location>
</feature>
<dbReference type="SUPFAM" id="SSF49464">
    <property type="entry name" value="Carboxypeptidase regulatory domain-like"/>
    <property type="match status" value="1"/>
</dbReference>
<dbReference type="AlphaFoldDB" id="A0A9D1INR7"/>
<evidence type="ECO:0000313" key="2">
    <source>
        <dbReference type="EMBL" id="HIU39379.1"/>
    </source>
</evidence>
<gene>
    <name evidence="2" type="ORF">IAD18_06920</name>
</gene>
<dbReference type="EMBL" id="DVMS01000195">
    <property type="protein sequence ID" value="HIU39379.1"/>
    <property type="molecule type" value="Genomic_DNA"/>
</dbReference>
<dbReference type="SUPFAM" id="SSF56935">
    <property type="entry name" value="Porins"/>
    <property type="match status" value="1"/>
</dbReference>
<proteinExistence type="predicted"/>
<comment type="caution">
    <text evidence="2">The sequence shown here is derived from an EMBL/GenBank/DDBJ whole genome shotgun (WGS) entry which is preliminary data.</text>
</comment>
<accession>A0A9D1INR7</accession>
<feature type="chain" id="PRO_5038449596" description="TonB-dependent receptor" evidence="1">
    <location>
        <begin position="24"/>
        <end position="778"/>
    </location>
</feature>
<evidence type="ECO:0008006" key="4">
    <source>
        <dbReference type="Google" id="ProtNLM"/>
    </source>
</evidence>
<organism evidence="2 3">
    <name type="scientific">Candidatus Limisoma intestinavium</name>
    <dbReference type="NCBI Taxonomy" id="2840856"/>
    <lineage>
        <taxon>Bacteria</taxon>
        <taxon>Pseudomonadati</taxon>
        <taxon>Bacteroidota</taxon>
        <taxon>Bacteroidia</taxon>
        <taxon>Bacteroidales</taxon>
        <taxon>Candidatus Limisoma</taxon>
    </lineage>
</organism>
<evidence type="ECO:0000313" key="3">
    <source>
        <dbReference type="Proteomes" id="UP000824076"/>
    </source>
</evidence>
<dbReference type="InterPro" id="IPR008969">
    <property type="entry name" value="CarboxyPept-like_regulatory"/>
</dbReference>